<sequence>MQNSTLNKTQWVELFRAAGLDEAAMRQWHRLFEQRHPAQHQAFLEWLQIPAEETAQIRQASR</sequence>
<keyword evidence="2" id="KW-1185">Reference proteome</keyword>
<organism evidence="1 2">
    <name type="scientific">Candidatus Thiothrix phosphatis</name>
    <dbReference type="NCBI Taxonomy" id="3112415"/>
    <lineage>
        <taxon>Bacteria</taxon>
        <taxon>Pseudomonadati</taxon>
        <taxon>Pseudomonadota</taxon>
        <taxon>Gammaproteobacteria</taxon>
        <taxon>Thiotrichales</taxon>
        <taxon>Thiotrichaceae</taxon>
        <taxon>Thiothrix</taxon>
    </lineage>
</organism>
<protein>
    <recommendedName>
        <fullName evidence="3">DUF4880 domain-containing protein</fullName>
    </recommendedName>
</protein>
<name>A0ABU6CSI5_9GAMM</name>
<evidence type="ECO:0000313" key="1">
    <source>
        <dbReference type="EMBL" id="MEB4589812.1"/>
    </source>
</evidence>
<proteinExistence type="predicted"/>
<evidence type="ECO:0008006" key="3">
    <source>
        <dbReference type="Google" id="ProtNLM"/>
    </source>
</evidence>
<dbReference type="EMBL" id="JAYMYJ010000019">
    <property type="protein sequence ID" value="MEB4589812.1"/>
    <property type="molecule type" value="Genomic_DNA"/>
</dbReference>
<dbReference type="RefSeq" id="WP_324693014.1">
    <property type="nucleotide sequence ID" value="NZ_JAYMYJ010000019.1"/>
</dbReference>
<reference evidence="2" key="1">
    <citation type="submission" date="2023-07" db="EMBL/GenBank/DDBJ databases">
        <title>The carbon used by Thiothrix.</title>
        <authorList>
            <person name="Chen L."/>
        </authorList>
    </citation>
    <scope>NUCLEOTIDE SEQUENCE [LARGE SCALE GENOMIC DNA]</scope>
</reference>
<accession>A0ABU6CSI5</accession>
<evidence type="ECO:0000313" key="2">
    <source>
        <dbReference type="Proteomes" id="UP001308005"/>
    </source>
</evidence>
<dbReference type="Proteomes" id="UP001308005">
    <property type="component" value="Unassembled WGS sequence"/>
</dbReference>
<comment type="caution">
    <text evidence="1">The sequence shown here is derived from an EMBL/GenBank/DDBJ whole genome shotgun (WGS) entry which is preliminary data.</text>
</comment>
<gene>
    <name evidence="1" type="ORF">VSS37_02360</name>
</gene>